<dbReference type="Gene3D" id="2.30.110.10">
    <property type="entry name" value="Electron Transport, Fmn-binding Protein, Chain A"/>
    <property type="match status" value="1"/>
</dbReference>
<keyword evidence="1" id="KW-0560">Oxidoreductase</keyword>
<gene>
    <name evidence="4" type="ORF">L0F81_40815</name>
</gene>
<reference evidence="4 5" key="1">
    <citation type="submission" date="2022-01" db="EMBL/GenBank/DDBJ databases">
        <title>Draft Genome Sequences of Seven Type Strains of the Genus Streptomyces.</title>
        <authorList>
            <person name="Aziz S."/>
            <person name="Coretto E."/>
            <person name="Chronakova A."/>
            <person name="Sproer C."/>
            <person name="Huber K."/>
            <person name="Nouioui I."/>
            <person name="Gross H."/>
        </authorList>
    </citation>
    <scope>NUCLEOTIDE SEQUENCE [LARGE SCALE GENOMIC DNA]</scope>
    <source>
        <strain evidence="4 5">DSM 41685</strain>
    </source>
</reference>
<evidence type="ECO:0000256" key="2">
    <source>
        <dbReference type="SAM" id="MobiDB-lite"/>
    </source>
</evidence>
<dbReference type="PANTHER" id="PTHR30466">
    <property type="entry name" value="FLAVIN REDUCTASE"/>
    <property type="match status" value="1"/>
</dbReference>
<organism evidence="4 5">
    <name type="scientific">Streptomyces tricolor</name>
    <dbReference type="NCBI Taxonomy" id="68277"/>
    <lineage>
        <taxon>Bacteria</taxon>
        <taxon>Bacillati</taxon>
        <taxon>Actinomycetota</taxon>
        <taxon>Actinomycetes</taxon>
        <taxon>Kitasatosporales</taxon>
        <taxon>Streptomycetaceae</taxon>
        <taxon>Streptomyces</taxon>
        <taxon>Streptomyces violaceoruber group</taxon>
    </lineage>
</organism>
<feature type="domain" description="Flavin reductase like" evidence="3">
    <location>
        <begin position="26"/>
        <end position="172"/>
    </location>
</feature>
<evidence type="ECO:0000259" key="3">
    <source>
        <dbReference type="SMART" id="SM00903"/>
    </source>
</evidence>
<sequence>MPPATSTPRQGTGPAPASGADFRTLMAGFPSGVTVITTGDGVTGPSGMTCSAVCSVTPEPPTLVVGIRAESPTLLRVLDTGRFAVNFLHHLGRGTAELFASGDPERFSRVAWDLPDGAAGPHLNEAARSVADCTVTRTVRVGAQRMVFGEIYGIREVEDAPPLLYGLRRYHAWPSTAGNRKESGAPREGGTGSDHG</sequence>
<protein>
    <submittedName>
        <fullName evidence="4">Flavin reductase family protein</fullName>
    </submittedName>
</protein>
<accession>A0ABS9JVC7</accession>
<evidence type="ECO:0000313" key="4">
    <source>
        <dbReference type="EMBL" id="MCG0069528.1"/>
    </source>
</evidence>
<name>A0ABS9JVC7_9ACTN</name>
<dbReference type="Proteomes" id="UP001299012">
    <property type="component" value="Unassembled WGS sequence"/>
</dbReference>
<dbReference type="RefSeq" id="WP_237482797.1">
    <property type="nucleotide sequence ID" value="NZ_JAKKZF010000359.1"/>
</dbReference>
<comment type="caution">
    <text evidence="4">The sequence shown here is derived from an EMBL/GenBank/DDBJ whole genome shotgun (WGS) entry which is preliminary data.</text>
</comment>
<dbReference type="InterPro" id="IPR050268">
    <property type="entry name" value="NADH-dep_flavin_reductase"/>
</dbReference>
<evidence type="ECO:0000256" key="1">
    <source>
        <dbReference type="ARBA" id="ARBA00023002"/>
    </source>
</evidence>
<evidence type="ECO:0000313" key="5">
    <source>
        <dbReference type="Proteomes" id="UP001299012"/>
    </source>
</evidence>
<feature type="compositionally biased region" description="Gly residues" evidence="2">
    <location>
        <begin position="187"/>
        <end position="196"/>
    </location>
</feature>
<dbReference type="InterPro" id="IPR002563">
    <property type="entry name" value="Flavin_Rdtase-like_dom"/>
</dbReference>
<keyword evidence="5" id="KW-1185">Reference proteome</keyword>
<dbReference type="SMART" id="SM00903">
    <property type="entry name" value="Flavin_Reduct"/>
    <property type="match status" value="1"/>
</dbReference>
<dbReference type="InterPro" id="IPR012349">
    <property type="entry name" value="Split_barrel_FMN-bd"/>
</dbReference>
<dbReference type="PANTHER" id="PTHR30466:SF1">
    <property type="entry name" value="FMN REDUCTASE (NADH) RUTF"/>
    <property type="match status" value="1"/>
</dbReference>
<dbReference type="SUPFAM" id="SSF50475">
    <property type="entry name" value="FMN-binding split barrel"/>
    <property type="match status" value="1"/>
</dbReference>
<dbReference type="EMBL" id="JAKKZF010000359">
    <property type="protein sequence ID" value="MCG0069528.1"/>
    <property type="molecule type" value="Genomic_DNA"/>
</dbReference>
<dbReference type="Pfam" id="PF01613">
    <property type="entry name" value="Flavin_Reduct"/>
    <property type="match status" value="1"/>
</dbReference>
<proteinExistence type="predicted"/>
<feature type="region of interest" description="Disordered" evidence="2">
    <location>
        <begin position="176"/>
        <end position="196"/>
    </location>
</feature>